<evidence type="ECO:0000313" key="2">
    <source>
        <dbReference type="EMBL" id="JAH37245.1"/>
    </source>
</evidence>
<proteinExistence type="predicted"/>
<accession>A0A0E9S9A3</accession>
<protein>
    <submittedName>
        <fullName evidence="2">Uncharacterized protein</fullName>
    </submittedName>
</protein>
<sequence>MGEEFSTIIEEIPQNHLSGT</sequence>
<feature type="region of interest" description="Disordered" evidence="1">
    <location>
        <begin position="1"/>
        <end position="20"/>
    </location>
</feature>
<reference evidence="2" key="1">
    <citation type="submission" date="2014-11" db="EMBL/GenBank/DDBJ databases">
        <authorList>
            <person name="Amaro Gonzalez C."/>
        </authorList>
    </citation>
    <scope>NUCLEOTIDE SEQUENCE</scope>
</reference>
<name>A0A0E9S9A3_ANGAN</name>
<dbReference type="EMBL" id="GBXM01071332">
    <property type="protein sequence ID" value="JAH37245.1"/>
    <property type="molecule type" value="Transcribed_RNA"/>
</dbReference>
<organism evidence="2">
    <name type="scientific">Anguilla anguilla</name>
    <name type="common">European freshwater eel</name>
    <name type="synonym">Muraena anguilla</name>
    <dbReference type="NCBI Taxonomy" id="7936"/>
    <lineage>
        <taxon>Eukaryota</taxon>
        <taxon>Metazoa</taxon>
        <taxon>Chordata</taxon>
        <taxon>Craniata</taxon>
        <taxon>Vertebrata</taxon>
        <taxon>Euteleostomi</taxon>
        <taxon>Actinopterygii</taxon>
        <taxon>Neopterygii</taxon>
        <taxon>Teleostei</taxon>
        <taxon>Anguilliformes</taxon>
        <taxon>Anguillidae</taxon>
        <taxon>Anguilla</taxon>
    </lineage>
</organism>
<reference evidence="2" key="2">
    <citation type="journal article" date="2015" name="Fish Shellfish Immunol.">
        <title>Early steps in the European eel (Anguilla anguilla)-Vibrio vulnificus interaction in the gills: Role of the RtxA13 toxin.</title>
        <authorList>
            <person name="Callol A."/>
            <person name="Pajuelo D."/>
            <person name="Ebbesson L."/>
            <person name="Teles M."/>
            <person name="MacKenzie S."/>
            <person name="Amaro C."/>
        </authorList>
    </citation>
    <scope>NUCLEOTIDE SEQUENCE</scope>
</reference>
<evidence type="ECO:0000256" key="1">
    <source>
        <dbReference type="SAM" id="MobiDB-lite"/>
    </source>
</evidence>
<dbReference type="AlphaFoldDB" id="A0A0E9S9A3"/>